<keyword evidence="3" id="KW-1185">Reference proteome</keyword>
<feature type="compositionally biased region" description="Low complexity" evidence="1">
    <location>
        <begin position="206"/>
        <end position="219"/>
    </location>
</feature>
<accession>A0ABU4PHN6</accession>
<dbReference type="RefSeq" id="WP_059399788.1">
    <property type="nucleotide sequence ID" value="NZ_CP012918.1"/>
</dbReference>
<comment type="caution">
    <text evidence="2">The sequence shown here is derived from an EMBL/GenBank/DDBJ whole genome shotgun (WGS) entry which is preliminary data.</text>
</comment>
<organism evidence="2 3">
    <name type="scientific">Azospirillum brasilense</name>
    <dbReference type="NCBI Taxonomy" id="192"/>
    <lineage>
        <taxon>Bacteria</taxon>
        <taxon>Pseudomonadati</taxon>
        <taxon>Pseudomonadota</taxon>
        <taxon>Alphaproteobacteria</taxon>
        <taxon>Rhodospirillales</taxon>
        <taxon>Azospirillaceae</taxon>
        <taxon>Azospirillum</taxon>
    </lineage>
</organism>
<proteinExistence type="predicted"/>
<evidence type="ECO:0000313" key="3">
    <source>
        <dbReference type="Proteomes" id="UP001277471"/>
    </source>
</evidence>
<sequence>MPPRKSKEAGIDFEVVKKASRKKELPPVSKAYLETALAPLASQMPSQAVAPLPVSGEVLPPERDEAPVIPPKFFNVEQFEELAVDAWQRGKAEAVRLGKIIRVGLNSFEHGAVMQALDRVAALVGEHPSKLRRLMRVAEVIDRRLLPGSPEAWEGEPAKADAAQRLLKKLSALGDEAVDKAVAEGILSPTATVKAMDAYAKALRPAAKAPETDGDGAPDAADRAELARLEAERAQLDERIAALRVKLGVSAGG</sequence>
<evidence type="ECO:0000256" key="1">
    <source>
        <dbReference type="SAM" id="MobiDB-lite"/>
    </source>
</evidence>
<gene>
    <name evidence="2" type="ORF">SIM66_32895</name>
</gene>
<reference evidence="2 3" key="1">
    <citation type="submission" date="2023-11" db="EMBL/GenBank/DDBJ databases">
        <title>MicrobeMod: A computational toolkit for identifying prokaryotic methylation and restriction-modification with nanopore sequencing.</title>
        <authorList>
            <person name="Crits-Christoph A."/>
            <person name="Kang S.C."/>
            <person name="Lee H."/>
            <person name="Ostrov N."/>
        </authorList>
    </citation>
    <scope>NUCLEOTIDE SEQUENCE [LARGE SCALE GENOMIC DNA]</scope>
    <source>
        <strain evidence="2 3">ATCC 29145</strain>
    </source>
</reference>
<protein>
    <submittedName>
        <fullName evidence="2">Uncharacterized protein</fullName>
    </submittedName>
</protein>
<feature type="region of interest" description="Disordered" evidence="1">
    <location>
        <begin position="206"/>
        <end position="225"/>
    </location>
</feature>
<evidence type="ECO:0000313" key="2">
    <source>
        <dbReference type="EMBL" id="MDX5955964.1"/>
    </source>
</evidence>
<name>A0ABU4PHN6_AZOBR</name>
<dbReference type="Proteomes" id="UP001277471">
    <property type="component" value="Unassembled WGS sequence"/>
</dbReference>
<dbReference type="EMBL" id="JAWXYC010000007">
    <property type="protein sequence ID" value="MDX5955964.1"/>
    <property type="molecule type" value="Genomic_DNA"/>
</dbReference>